<evidence type="ECO:0000256" key="1">
    <source>
        <dbReference type="SAM" id="Phobius"/>
    </source>
</evidence>
<gene>
    <name evidence="2" type="ORF">MasN3_27130</name>
</gene>
<evidence type="ECO:0000313" key="2">
    <source>
        <dbReference type="EMBL" id="BDT59219.1"/>
    </source>
</evidence>
<accession>A0ABN6TE37</accession>
<dbReference type="RefSeq" id="WP_281914635.1">
    <property type="nucleotide sequence ID" value="NZ_AP026966.1"/>
</dbReference>
<name>A0ABN6TE37_9BURK</name>
<organism evidence="2 3">
    <name type="scientific">Massilia varians</name>
    <dbReference type="NCBI Taxonomy" id="457921"/>
    <lineage>
        <taxon>Bacteria</taxon>
        <taxon>Pseudomonadati</taxon>
        <taxon>Pseudomonadota</taxon>
        <taxon>Betaproteobacteria</taxon>
        <taxon>Burkholderiales</taxon>
        <taxon>Oxalobacteraceae</taxon>
        <taxon>Telluria group</taxon>
        <taxon>Massilia</taxon>
    </lineage>
</organism>
<keyword evidence="3" id="KW-1185">Reference proteome</keyword>
<feature type="transmembrane region" description="Helical" evidence="1">
    <location>
        <begin position="173"/>
        <end position="192"/>
    </location>
</feature>
<dbReference type="EMBL" id="AP026966">
    <property type="protein sequence ID" value="BDT59219.1"/>
    <property type="molecule type" value="Genomic_DNA"/>
</dbReference>
<dbReference type="Proteomes" id="UP001163336">
    <property type="component" value="Chromosome"/>
</dbReference>
<keyword evidence="1" id="KW-0812">Transmembrane</keyword>
<feature type="transmembrane region" description="Helical" evidence="1">
    <location>
        <begin position="44"/>
        <end position="62"/>
    </location>
</feature>
<dbReference type="PROSITE" id="PS51257">
    <property type="entry name" value="PROKAR_LIPOPROTEIN"/>
    <property type="match status" value="1"/>
</dbReference>
<feature type="transmembrane region" description="Helical" evidence="1">
    <location>
        <begin position="146"/>
        <end position="167"/>
    </location>
</feature>
<feature type="transmembrane region" description="Helical" evidence="1">
    <location>
        <begin position="110"/>
        <end position="134"/>
    </location>
</feature>
<keyword evidence="1" id="KW-1133">Transmembrane helix</keyword>
<proteinExistence type="predicted"/>
<evidence type="ECO:0000313" key="3">
    <source>
        <dbReference type="Proteomes" id="UP001163336"/>
    </source>
</evidence>
<keyword evidence="1" id="KW-0472">Membrane</keyword>
<feature type="transmembrane region" description="Helical" evidence="1">
    <location>
        <begin position="74"/>
        <end position="98"/>
    </location>
</feature>
<reference evidence="2" key="1">
    <citation type="submission" date="2022-11" db="EMBL/GenBank/DDBJ databases">
        <title>Isolation and characterization of PLA-degrading bacterium Massilia sp. from Antarctic soil.</title>
        <authorList>
            <person name="Sato K."/>
            <person name="Gomez-Fuentes C."/>
            <person name="Ahmad S.A."/>
            <person name="Zulkharnain A."/>
        </authorList>
    </citation>
    <scope>NUCLEOTIDE SEQUENCE</scope>
    <source>
        <strain evidence="2">N-3</strain>
    </source>
</reference>
<sequence>MGRDNPGRRFPVGRRLARLDLVAHGVAFASCAAGGIIVESVILVAAASHHAATIAFRLLSIEKLAMQTRPKTEVAFSVVQIALCMCCVVMVLVVIALGTHDIFHGESLDALAVAAFALPGSFAIATTAGLACGSARAGEDPSRADAVLSAVPTALAFGVAFCDLGIAAGRLDALAGLVAVLVLCVRAVINLGQTLDLMAANKQVDNIEWR</sequence>
<protein>
    <submittedName>
        <fullName evidence="2">Uncharacterized protein</fullName>
    </submittedName>
</protein>
<feature type="transmembrane region" description="Helical" evidence="1">
    <location>
        <begin position="21"/>
        <end position="38"/>
    </location>
</feature>